<evidence type="ECO:0000313" key="1">
    <source>
        <dbReference type="EMBL" id="KAJ1122532.1"/>
    </source>
</evidence>
<comment type="caution">
    <text evidence="1">The sequence shown here is derived from an EMBL/GenBank/DDBJ whole genome shotgun (WGS) entry which is preliminary data.</text>
</comment>
<gene>
    <name evidence="1" type="ORF">NDU88_001018</name>
</gene>
<name>A0AAV7P2Q0_PLEWA</name>
<dbReference type="EMBL" id="JANPWB010000011">
    <property type="protein sequence ID" value="KAJ1122532.1"/>
    <property type="molecule type" value="Genomic_DNA"/>
</dbReference>
<evidence type="ECO:0000313" key="2">
    <source>
        <dbReference type="Proteomes" id="UP001066276"/>
    </source>
</evidence>
<dbReference type="AlphaFoldDB" id="A0AAV7P2Q0"/>
<organism evidence="1 2">
    <name type="scientific">Pleurodeles waltl</name>
    <name type="common">Iberian ribbed newt</name>
    <dbReference type="NCBI Taxonomy" id="8319"/>
    <lineage>
        <taxon>Eukaryota</taxon>
        <taxon>Metazoa</taxon>
        <taxon>Chordata</taxon>
        <taxon>Craniata</taxon>
        <taxon>Vertebrata</taxon>
        <taxon>Euteleostomi</taxon>
        <taxon>Amphibia</taxon>
        <taxon>Batrachia</taxon>
        <taxon>Caudata</taxon>
        <taxon>Salamandroidea</taxon>
        <taxon>Salamandridae</taxon>
        <taxon>Pleurodelinae</taxon>
        <taxon>Pleurodeles</taxon>
    </lineage>
</organism>
<accession>A0AAV7P2Q0</accession>
<reference evidence="1" key="1">
    <citation type="journal article" date="2022" name="bioRxiv">
        <title>Sequencing and chromosome-scale assembly of the giantPleurodeles waltlgenome.</title>
        <authorList>
            <person name="Brown T."/>
            <person name="Elewa A."/>
            <person name="Iarovenko S."/>
            <person name="Subramanian E."/>
            <person name="Araus A.J."/>
            <person name="Petzold A."/>
            <person name="Susuki M."/>
            <person name="Suzuki K.-i.T."/>
            <person name="Hayashi T."/>
            <person name="Toyoda A."/>
            <person name="Oliveira C."/>
            <person name="Osipova E."/>
            <person name="Leigh N.D."/>
            <person name="Simon A."/>
            <person name="Yun M.H."/>
        </authorList>
    </citation>
    <scope>NUCLEOTIDE SEQUENCE</scope>
    <source>
        <strain evidence="1">20211129_DDA</strain>
        <tissue evidence="1">Liver</tissue>
    </source>
</reference>
<protein>
    <submittedName>
        <fullName evidence="1">Uncharacterized protein</fullName>
    </submittedName>
</protein>
<dbReference type="Proteomes" id="UP001066276">
    <property type="component" value="Chromosome 7"/>
</dbReference>
<proteinExistence type="predicted"/>
<sequence>MQYAVCWLEDGSNCEKCLLADVVDGAELPALLMEESGVLNTFTFVTNCSCMEEASSFPDGTLSSQTAVVDYCVSPMHAVKYVLPGIEEQGFELLGDLYPKEHFISFDDSQAKFAAGETFSTLHWPGRTGQADLDYVSCSVEAFGSLGPLLSSGSGRHLVCLLFTAMEMYVVG</sequence>
<keyword evidence="2" id="KW-1185">Reference proteome</keyword>